<keyword evidence="4" id="KW-1185">Reference proteome</keyword>
<dbReference type="AlphaFoldDB" id="A0A6M0QA84"/>
<keyword evidence="1" id="KW-0812">Transmembrane</keyword>
<keyword evidence="1" id="KW-0472">Membrane</keyword>
<evidence type="ECO:0000313" key="3">
    <source>
        <dbReference type="EMBL" id="NEY73205.1"/>
    </source>
</evidence>
<reference evidence="3 4" key="1">
    <citation type="submission" date="2020-02" db="EMBL/GenBank/DDBJ databases">
        <title>Bacillus aquiflavi sp. nov., isolated from yellow water of strong flavor Chinese baijiu in Yibin region of China.</title>
        <authorList>
            <person name="Xie J."/>
        </authorList>
    </citation>
    <scope>NUCLEOTIDE SEQUENCE [LARGE SCALE GENOMIC DNA]</scope>
    <source>
        <strain evidence="3 4">SA4</strain>
    </source>
</reference>
<gene>
    <name evidence="3" type="ORF">G4D63_15845</name>
</gene>
<comment type="caution">
    <text evidence="3">The sequence shown here is derived from an EMBL/GenBank/DDBJ whole genome shotgun (WGS) entry which is preliminary data.</text>
</comment>
<evidence type="ECO:0000256" key="1">
    <source>
        <dbReference type="SAM" id="Phobius"/>
    </source>
</evidence>
<evidence type="ECO:0000259" key="2">
    <source>
        <dbReference type="Pfam" id="PF13786"/>
    </source>
</evidence>
<sequence>MSQLKKELQQINIPKDLHKRSMMGVQKAKAEQSGGSVPRIKKHSIFKRVSVAAAVCMISVSLLSFTPALAAIQEMYDKIFSSNHIDDKGLQAVLEEGHGQAINQTFYDEENDITVEFQSILTDSKETKLLVIYQSEKTDLENYSLDIFEGHTEVYVVDEMGQEKKLNHVGWGSRYYDKKENKVAQALAFDSIKEFEGQNIMLEMRNLTEYDHSNKGDIPWIKVETTWPLTFNLTNSYIAERETIELNKQFTFENETYTIKQVEFSAFDTRVVITGTDTGPYIEERSGEKFDVMSKLEEQFLNAKKFEKGYGHIVDESKSGVFLRASGEKIEPIFNKNELPGPLGEYVMVFAPVKDSKNTMLEVGEDLKILLTE</sequence>
<proteinExistence type="predicted"/>
<organism evidence="3 4">
    <name type="scientific">Bacillus mesophilus</name>
    <dbReference type="NCBI Taxonomy" id="1808955"/>
    <lineage>
        <taxon>Bacteria</taxon>
        <taxon>Bacillati</taxon>
        <taxon>Bacillota</taxon>
        <taxon>Bacilli</taxon>
        <taxon>Bacillales</taxon>
        <taxon>Bacillaceae</taxon>
        <taxon>Bacillus</taxon>
    </lineage>
</organism>
<protein>
    <submittedName>
        <fullName evidence="3">DUF4179 domain-containing protein</fullName>
    </submittedName>
</protein>
<feature type="domain" description="DUF4179" evidence="2">
    <location>
        <begin position="42"/>
        <end position="134"/>
    </location>
</feature>
<feature type="transmembrane region" description="Helical" evidence="1">
    <location>
        <begin position="49"/>
        <end position="72"/>
    </location>
</feature>
<dbReference type="Pfam" id="PF13786">
    <property type="entry name" value="DUF4179"/>
    <property type="match status" value="1"/>
</dbReference>
<keyword evidence="1" id="KW-1133">Transmembrane helix</keyword>
<dbReference type="RefSeq" id="WP_163180683.1">
    <property type="nucleotide sequence ID" value="NZ_JAAIWM010000006.1"/>
</dbReference>
<accession>A0A6M0QA84</accession>
<name>A0A6M0QA84_9BACI</name>
<dbReference type="Proteomes" id="UP000481043">
    <property type="component" value="Unassembled WGS sequence"/>
</dbReference>
<evidence type="ECO:0000313" key="4">
    <source>
        <dbReference type="Proteomes" id="UP000481043"/>
    </source>
</evidence>
<dbReference type="EMBL" id="JAAIWM010000006">
    <property type="protein sequence ID" value="NEY73205.1"/>
    <property type="molecule type" value="Genomic_DNA"/>
</dbReference>
<dbReference type="InterPro" id="IPR025436">
    <property type="entry name" value="DUF4179"/>
</dbReference>